<reference evidence="2" key="1">
    <citation type="journal article" date="2021" name="PeerJ">
        <title>Extensive microbial diversity within the chicken gut microbiome revealed by metagenomics and culture.</title>
        <authorList>
            <person name="Gilroy R."/>
            <person name="Ravi A."/>
            <person name="Getino M."/>
            <person name="Pursley I."/>
            <person name="Horton D.L."/>
            <person name="Alikhan N.F."/>
            <person name="Baker D."/>
            <person name="Gharbi K."/>
            <person name="Hall N."/>
            <person name="Watson M."/>
            <person name="Adriaenssens E.M."/>
            <person name="Foster-Nyarko E."/>
            <person name="Jarju S."/>
            <person name="Secka A."/>
            <person name="Antonio M."/>
            <person name="Oren A."/>
            <person name="Chaudhuri R.R."/>
            <person name="La Ragione R."/>
            <person name="Hildebrand F."/>
            <person name="Pallen M.J."/>
        </authorList>
    </citation>
    <scope>NUCLEOTIDE SEQUENCE</scope>
    <source>
        <strain evidence="2">ChiSjej5B23-2810</strain>
    </source>
</reference>
<name>A0A9D2P7S1_9FIRM</name>
<dbReference type="InterPro" id="IPR035093">
    <property type="entry name" value="RelE/ParE_toxin_dom_sf"/>
</dbReference>
<evidence type="ECO:0000313" key="3">
    <source>
        <dbReference type="Proteomes" id="UP000823906"/>
    </source>
</evidence>
<protein>
    <submittedName>
        <fullName evidence="2">Type II toxin-antitoxin system RelE/ParE family toxin</fullName>
    </submittedName>
</protein>
<dbReference type="SUPFAM" id="SSF143011">
    <property type="entry name" value="RelE-like"/>
    <property type="match status" value="1"/>
</dbReference>
<dbReference type="Proteomes" id="UP000823906">
    <property type="component" value="Unassembled WGS sequence"/>
</dbReference>
<organism evidence="2 3">
    <name type="scientific">Candidatus Faecalibacterium faecigallinarum</name>
    <dbReference type="NCBI Taxonomy" id="2838577"/>
    <lineage>
        <taxon>Bacteria</taxon>
        <taxon>Bacillati</taxon>
        <taxon>Bacillota</taxon>
        <taxon>Clostridia</taxon>
        <taxon>Eubacteriales</taxon>
        <taxon>Oscillospiraceae</taxon>
        <taxon>Faecalibacterium</taxon>
    </lineage>
</organism>
<dbReference type="Pfam" id="PF05016">
    <property type="entry name" value="ParE_toxin"/>
    <property type="match status" value="1"/>
</dbReference>
<proteinExistence type="predicted"/>
<gene>
    <name evidence="2" type="ORF">H9703_07085</name>
</gene>
<dbReference type="EMBL" id="DWWN01000047">
    <property type="protein sequence ID" value="HJC45876.1"/>
    <property type="molecule type" value="Genomic_DNA"/>
</dbReference>
<evidence type="ECO:0000256" key="1">
    <source>
        <dbReference type="ARBA" id="ARBA00022649"/>
    </source>
</evidence>
<reference evidence="2" key="2">
    <citation type="submission" date="2021-04" db="EMBL/GenBank/DDBJ databases">
        <authorList>
            <person name="Gilroy R."/>
        </authorList>
    </citation>
    <scope>NUCLEOTIDE SEQUENCE</scope>
    <source>
        <strain evidence="2">ChiSjej5B23-2810</strain>
    </source>
</reference>
<dbReference type="AlphaFoldDB" id="A0A9D2P7S1"/>
<dbReference type="InterPro" id="IPR007712">
    <property type="entry name" value="RelE/ParE_toxin"/>
</dbReference>
<dbReference type="Gene3D" id="3.30.2310.20">
    <property type="entry name" value="RelE-like"/>
    <property type="match status" value="1"/>
</dbReference>
<accession>A0A9D2P7S1</accession>
<keyword evidence="1" id="KW-1277">Toxin-antitoxin system</keyword>
<sequence>MGYEVIVTPYAEQDYGEIVHYLGDVLHSRQAVASFVGRLDECLRHLQETPEMYEFSQEPLLRARGYRKFLIGNYVALYLIDAKNQKVWIARIFHGSQDYQKYL</sequence>
<comment type="caution">
    <text evidence="2">The sequence shown here is derived from an EMBL/GenBank/DDBJ whole genome shotgun (WGS) entry which is preliminary data.</text>
</comment>
<evidence type="ECO:0000313" key="2">
    <source>
        <dbReference type="EMBL" id="HJC45876.1"/>
    </source>
</evidence>